<evidence type="ECO:0000313" key="2">
    <source>
        <dbReference type="EMBL" id="CAK9860438.1"/>
    </source>
</evidence>
<keyword evidence="3" id="KW-1185">Reference proteome</keyword>
<name>A0ABP1AD28_9BRYO</name>
<sequence length="318" mass="35963">MAAEPGSLMAAILQHEQDAFSYTAAGRLKRGGRVPLLRSRVLWQFIRPVLVVLATKLLIKDHGPQVRHLWILRLQSNPVKFNQFTDTVVSGLCELLDEFFERTEAPGEDEGEEAGTFLSLPEIRSIAEDVVKLRAKNLIQNVPVEYLVRLLSLLDRHVQRSHEREVDDSDDVDAENFTMVMSALESVQISLMIMTGPGMAKQIYKEELIDHLIDFSRYQIVHTIFPAYDALYHQIHKGAGAGEDEEEGDDYMDAPENGVGSAKKSRRKSKVSAKPKKTEANKLQSFVHLLKLWLTTLMSLSCLDPFISIRQGEESTYR</sequence>
<feature type="region of interest" description="Disordered" evidence="1">
    <location>
        <begin position="242"/>
        <end position="276"/>
    </location>
</feature>
<evidence type="ECO:0000256" key="1">
    <source>
        <dbReference type="SAM" id="MobiDB-lite"/>
    </source>
</evidence>
<gene>
    <name evidence="2" type="ORF">CSSPJE1EN2_LOCUS3433</name>
</gene>
<dbReference type="EMBL" id="OZ023712">
    <property type="protein sequence ID" value="CAK9860438.1"/>
    <property type="molecule type" value="Genomic_DNA"/>
</dbReference>
<dbReference type="PANTHER" id="PTHR21704">
    <property type="entry name" value="NIPPED-B-LIKE PROTEIN DELANGIN SCC2-RELATED"/>
    <property type="match status" value="1"/>
</dbReference>
<organism evidence="2 3">
    <name type="scientific">Sphagnum jensenii</name>
    <dbReference type="NCBI Taxonomy" id="128206"/>
    <lineage>
        <taxon>Eukaryota</taxon>
        <taxon>Viridiplantae</taxon>
        <taxon>Streptophyta</taxon>
        <taxon>Embryophyta</taxon>
        <taxon>Bryophyta</taxon>
        <taxon>Sphagnophytina</taxon>
        <taxon>Sphagnopsida</taxon>
        <taxon>Sphagnales</taxon>
        <taxon>Sphagnaceae</taxon>
        <taxon>Sphagnum</taxon>
    </lineage>
</organism>
<feature type="compositionally biased region" description="Acidic residues" evidence="1">
    <location>
        <begin position="242"/>
        <end position="253"/>
    </location>
</feature>
<dbReference type="PANTHER" id="PTHR21704:SF18">
    <property type="entry name" value="NIPPED-B-LIKE PROTEIN"/>
    <property type="match status" value="1"/>
</dbReference>
<dbReference type="Proteomes" id="UP001497522">
    <property type="component" value="Chromosome 11"/>
</dbReference>
<evidence type="ECO:0000313" key="3">
    <source>
        <dbReference type="Proteomes" id="UP001497522"/>
    </source>
</evidence>
<dbReference type="InterPro" id="IPR033031">
    <property type="entry name" value="Scc2/Nipped-B"/>
</dbReference>
<feature type="compositionally biased region" description="Basic residues" evidence="1">
    <location>
        <begin position="263"/>
        <end position="275"/>
    </location>
</feature>
<accession>A0ABP1AD28</accession>
<protein>
    <submittedName>
        <fullName evidence="2">Uncharacterized protein</fullName>
    </submittedName>
</protein>
<reference evidence="2" key="1">
    <citation type="submission" date="2024-03" db="EMBL/GenBank/DDBJ databases">
        <authorList>
            <consortium name="ELIXIR-Norway"/>
            <consortium name="Elixir Norway"/>
        </authorList>
    </citation>
    <scope>NUCLEOTIDE SEQUENCE</scope>
</reference>
<proteinExistence type="predicted"/>